<proteinExistence type="predicted"/>
<evidence type="ECO:0000313" key="2">
    <source>
        <dbReference type="Proteomes" id="UP000463951"/>
    </source>
</evidence>
<dbReference type="InterPro" id="IPR011009">
    <property type="entry name" value="Kinase-like_dom_sf"/>
</dbReference>
<organism evidence="1 2">
    <name type="scientific">Streptomyces antimycoticus</name>
    <dbReference type="NCBI Taxonomy" id="68175"/>
    <lineage>
        <taxon>Bacteria</taxon>
        <taxon>Bacillati</taxon>
        <taxon>Actinomycetota</taxon>
        <taxon>Actinomycetes</taxon>
        <taxon>Kitasatosporales</taxon>
        <taxon>Streptomycetaceae</taxon>
        <taxon>Streptomyces</taxon>
        <taxon>Streptomyces violaceusniger group</taxon>
    </lineage>
</organism>
<sequence length="342" mass="37480">MGSLLAFGDELRAELGSPRSSRRLGSSPRSRVWRVELPGTSAVVKQIVDGPDADERYAREVAALRLAARAETPIVPALLATDSGERVLVLEHLDHQRPADDWIVGYATALARLHATARPEDAGILPRWQGPNRADIDSFLGLAVALQVPVAPGVSDELDDLVHRLDQAPGHALLHGDPCPGNDLHTATGIRFIDFEQASLGSGLMELAYLRIGFPTCWCVTSAAEPLLERAEHAYRTEWRAATGAETRDGLADACAGWLLRGDALVERAHREGDDHLARIPQRDWKWGTATARQRLVHRLGVVSELTTDHTSLSGVSRLTSDLRHRMLTRWPTLQPVPTKRP</sequence>
<evidence type="ECO:0000313" key="1">
    <source>
        <dbReference type="EMBL" id="BBJ38017.1"/>
    </source>
</evidence>
<dbReference type="Proteomes" id="UP000463951">
    <property type="component" value="Chromosome"/>
</dbReference>
<gene>
    <name evidence="1" type="ORF">SSPO_007350</name>
</gene>
<accession>A0A499UVU2</accession>
<dbReference type="EMBL" id="AP019620">
    <property type="protein sequence ID" value="BBJ38017.1"/>
    <property type="molecule type" value="Genomic_DNA"/>
</dbReference>
<dbReference type="AlphaFoldDB" id="A0A499UVU2"/>
<dbReference type="SUPFAM" id="SSF56112">
    <property type="entry name" value="Protein kinase-like (PK-like)"/>
    <property type="match status" value="1"/>
</dbReference>
<protein>
    <recommendedName>
        <fullName evidence="3">Aminoglycoside phosphotransferase</fullName>
    </recommendedName>
</protein>
<reference evidence="1 2" key="1">
    <citation type="journal article" date="2020" name="Int. J. Syst. Evol. Microbiol.">
        <title>Reclassification of Streptomyces castelarensis and Streptomyces sporoclivatus as later heterotypic synonyms of Streptomyces antimycoticus.</title>
        <authorList>
            <person name="Komaki H."/>
            <person name="Tamura T."/>
        </authorList>
    </citation>
    <scope>NUCLEOTIDE SEQUENCE [LARGE SCALE GENOMIC DNA]</scope>
    <source>
        <strain evidence="1 2">NBRC 100767</strain>
    </source>
</reference>
<evidence type="ECO:0008006" key="3">
    <source>
        <dbReference type="Google" id="ProtNLM"/>
    </source>
</evidence>
<name>A0A499UVU2_9ACTN</name>
<dbReference type="Gene3D" id="3.90.1200.10">
    <property type="match status" value="1"/>
</dbReference>